<organism evidence="1 2">
    <name type="scientific">Sphaerisporangium dianthi</name>
    <dbReference type="NCBI Taxonomy" id="1436120"/>
    <lineage>
        <taxon>Bacteria</taxon>
        <taxon>Bacillati</taxon>
        <taxon>Actinomycetota</taxon>
        <taxon>Actinomycetes</taxon>
        <taxon>Streptosporangiales</taxon>
        <taxon>Streptosporangiaceae</taxon>
        <taxon>Sphaerisporangium</taxon>
    </lineage>
</organism>
<gene>
    <name evidence="1" type="ORF">ACFO60_15020</name>
</gene>
<dbReference type="Proteomes" id="UP001596004">
    <property type="component" value="Unassembled WGS sequence"/>
</dbReference>
<reference evidence="2" key="1">
    <citation type="journal article" date="2019" name="Int. J. Syst. Evol. Microbiol.">
        <title>The Global Catalogue of Microorganisms (GCM) 10K type strain sequencing project: providing services to taxonomists for standard genome sequencing and annotation.</title>
        <authorList>
            <consortium name="The Broad Institute Genomics Platform"/>
            <consortium name="The Broad Institute Genome Sequencing Center for Infectious Disease"/>
            <person name="Wu L."/>
            <person name="Ma J."/>
        </authorList>
    </citation>
    <scope>NUCLEOTIDE SEQUENCE [LARGE SCALE GENOMIC DNA]</scope>
    <source>
        <strain evidence="2">CGMCC 4.7132</strain>
    </source>
</reference>
<keyword evidence="2" id="KW-1185">Reference proteome</keyword>
<comment type="caution">
    <text evidence="1">The sequence shown here is derived from an EMBL/GenBank/DDBJ whole genome shotgun (WGS) entry which is preliminary data.</text>
</comment>
<proteinExistence type="predicted"/>
<name>A0ABV9CHC4_9ACTN</name>
<accession>A0ABV9CHC4</accession>
<sequence length="57" mass="6204">MSTLRASRRMLWAVTRAPLLVEKTNATCDRSRMSCAAGGLGETPVIAVPTSTAVRWR</sequence>
<dbReference type="EMBL" id="JBHSFP010000008">
    <property type="protein sequence ID" value="MFC4532082.1"/>
    <property type="molecule type" value="Genomic_DNA"/>
</dbReference>
<evidence type="ECO:0000313" key="1">
    <source>
        <dbReference type="EMBL" id="MFC4532082.1"/>
    </source>
</evidence>
<evidence type="ECO:0000313" key="2">
    <source>
        <dbReference type="Proteomes" id="UP001596004"/>
    </source>
</evidence>
<dbReference type="RefSeq" id="WP_380840804.1">
    <property type="nucleotide sequence ID" value="NZ_JBHSFP010000008.1"/>
</dbReference>
<protein>
    <submittedName>
        <fullName evidence="1">Uncharacterized protein</fullName>
    </submittedName>
</protein>